<protein>
    <submittedName>
        <fullName evidence="2">Uncharacterized protein</fullName>
    </submittedName>
</protein>
<reference evidence="2 3" key="1">
    <citation type="journal article" date="2016" name="Mol. Biol. Evol.">
        <title>Comparative Genomics of Early-Diverging Mushroom-Forming Fungi Provides Insights into the Origins of Lignocellulose Decay Capabilities.</title>
        <authorList>
            <person name="Nagy L.G."/>
            <person name="Riley R."/>
            <person name="Tritt A."/>
            <person name="Adam C."/>
            <person name="Daum C."/>
            <person name="Floudas D."/>
            <person name="Sun H."/>
            <person name="Yadav J.S."/>
            <person name="Pangilinan J."/>
            <person name="Larsson K.H."/>
            <person name="Matsuura K."/>
            <person name="Barry K."/>
            <person name="Labutti K."/>
            <person name="Kuo R."/>
            <person name="Ohm R.A."/>
            <person name="Bhattacharya S.S."/>
            <person name="Shirouzu T."/>
            <person name="Yoshinaga Y."/>
            <person name="Martin F.M."/>
            <person name="Grigoriev I.V."/>
            <person name="Hibbett D.S."/>
        </authorList>
    </citation>
    <scope>NUCLEOTIDE SEQUENCE [LARGE SCALE GENOMIC DNA]</scope>
    <source>
        <strain evidence="2 3">HHB14362 ss-1</strain>
    </source>
</reference>
<evidence type="ECO:0000313" key="2">
    <source>
        <dbReference type="EMBL" id="KZT25397.1"/>
    </source>
</evidence>
<sequence>MSWIDDTPKLRMTATLEEILSSERFQRVHVRWLNALDPSKKRTVPNCLLFFQTMTGLPYEWWPKLSEAQQDVWREAGNEAYSNPHQPLTRRPKGNKARPSATNQGASRSGVARTDVPPGNQPEFEQGSSMSQAVFIPYEESRSKRRRVSDAKSKSQRKSKRKAKAKTKKAERYEPYSSAAAGPSLPATIALPPTSGVQASPSDWSYESASSFGGSTPSSGQYDFRHLSISPLGDRRHTTASYATSNDLDIIDPSGALWPPTTRGLATSALGLYGEGFPPIEPFPPSVPDRYQSNPEAPSDSVARVSLHNFPRYPDMNHRRSMSASSDLPPAPSSLYPIPSGTQWNNPPRHFSDHPGTDDSRETSVTYYESSPIGPVPSDTARNPPYHLLAYPSLDIRQNMGTSAYGARTPSSATHAVSRDMTNTTSNYPPCPTNDLLSLSCATPQETQAPYRTDRSPFSLVQEPTVDQRFIEEAGTSFTEEELQWMAEEVAVQPMIEKDGVELDQYYNDPGASQ</sequence>
<feature type="region of interest" description="Disordered" evidence="1">
    <location>
        <begin position="281"/>
        <end position="381"/>
    </location>
</feature>
<name>A0A165SMR8_9AGAM</name>
<evidence type="ECO:0000313" key="3">
    <source>
        <dbReference type="Proteomes" id="UP000076761"/>
    </source>
</evidence>
<dbReference type="Proteomes" id="UP000076761">
    <property type="component" value="Unassembled WGS sequence"/>
</dbReference>
<feature type="region of interest" description="Disordered" evidence="1">
    <location>
        <begin position="79"/>
        <end position="220"/>
    </location>
</feature>
<feature type="compositionally biased region" description="Basic residues" evidence="1">
    <location>
        <begin position="154"/>
        <end position="167"/>
    </location>
</feature>
<keyword evidence="3" id="KW-1185">Reference proteome</keyword>
<accession>A0A165SMR8</accession>
<organism evidence="2 3">
    <name type="scientific">Neolentinus lepideus HHB14362 ss-1</name>
    <dbReference type="NCBI Taxonomy" id="1314782"/>
    <lineage>
        <taxon>Eukaryota</taxon>
        <taxon>Fungi</taxon>
        <taxon>Dikarya</taxon>
        <taxon>Basidiomycota</taxon>
        <taxon>Agaricomycotina</taxon>
        <taxon>Agaricomycetes</taxon>
        <taxon>Gloeophyllales</taxon>
        <taxon>Gloeophyllaceae</taxon>
        <taxon>Neolentinus</taxon>
    </lineage>
</organism>
<dbReference type="EMBL" id="KV425572">
    <property type="protein sequence ID" value="KZT25397.1"/>
    <property type="molecule type" value="Genomic_DNA"/>
</dbReference>
<feature type="compositionally biased region" description="Polar residues" evidence="1">
    <location>
        <begin position="195"/>
        <end position="207"/>
    </location>
</feature>
<dbReference type="AlphaFoldDB" id="A0A165SMR8"/>
<feature type="compositionally biased region" description="Basic and acidic residues" evidence="1">
    <location>
        <begin position="350"/>
        <end position="362"/>
    </location>
</feature>
<gene>
    <name evidence="2" type="ORF">NEOLEDRAFT_360173</name>
</gene>
<feature type="compositionally biased region" description="Low complexity" evidence="1">
    <location>
        <begin position="322"/>
        <end position="337"/>
    </location>
</feature>
<feature type="compositionally biased region" description="Low complexity" evidence="1">
    <location>
        <begin position="208"/>
        <end position="220"/>
    </location>
</feature>
<dbReference type="InParanoid" id="A0A165SMR8"/>
<evidence type="ECO:0000256" key="1">
    <source>
        <dbReference type="SAM" id="MobiDB-lite"/>
    </source>
</evidence>
<proteinExistence type="predicted"/>
<dbReference type="OrthoDB" id="10599542at2759"/>